<comment type="caution">
    <text evidence="5">The sequence shown here is derived from an EMBL/GenBank/DDBJ whole genome shotgun (WGS) entry which is preliminary data.</text>
</comment>
<evidence type="ECO:0008006" key="7">
    <source>
        <dbReference type="Google" id="ProtNLM"/>
    </source>
</evidence>
<dbReference type="Gene3D" id="3.80.10.10">
    <property type="entry name" value="Ribonuclease Inhibitor"/>
    <property type="match status" value="1"/>
</dbReference>
<evidence type="ECO:0000313" key="5">
    <source>
        <dbReference type="EMBL" id="OWP00863.1"/>
    </source>
</evidence>
<dbReference type="Pfam" id="PF13516">
    <property type="entry name" value="LRR_6"/>
    <property type="match status" value="1"/>
</dbReference>
<dbReference type="InParanoid" id="A0A218YZW5"/>
<dbReference type="GO" id="GO:0006913">
    <property type="term" value="P:nucleocytoplasmic transport"/>
    <property type="evidence" value="ECO:0007669"/>
    <property type="project" value="TreeGrafter"/>
</dbReference>
<dbReference type="InterPro" id="IPR032675">
    <property type="entry name" value="LRR_dom_sf"/>
</dbReference>
<dbReference type="GO" id="GO:0031267">
    <property type="term" value="F:small GTPase binding"/>
    <property type="evidence" value="ECO:0007669"/>
    <property type="project" value="TreeGrafter"/>
</dbReference>
<evidence type="ECO:0000256" key="4">
    <source>
        <dbReference type="SAM" id="MobiDB-lite"/>
    </source>
</evidence>
<keyword evidence="1" id="KW-0343">GTPase activation</keyword>
<dbReference type="GO" id="GO:0005829">
    <property type="term" value="C:cytosol"/>
    <property type="evidence" value="ECO:0007669"/>
    <property type="project" value="TreeGrafter"/>
</dbReference>
<evidence type="ECO:0000256" key="2">
    <source>
        <dbReference type="ARBA" id="ARBA00022614"/>
    </source>
</evidence>
<dbReference type="OrthoDB" id="184583at2759"/>
<evidence type="ECO:0000256" key="3">
    <source>
        <dbReference type="ARBA" id="ARBA00022737"/>
    </source>
</evidence>
<accession>A0A218YZW5</accession>
<dbReference type="FunCoup" id="A0A218YZW5">
    <property type="interactions" value="126"/>
</dbReference>
<dbReference type="PANTHER" id="PTHR24113:SF12">
    <property type="entry name" value="RAN GTPASE-ACTIVATING PROTEIN 1"/>
    <property type="match status" value="1"/>
</dbReference>
<feature type="compositionally biased region" description="Basic and acidic residues" evidence="4">
    <location>
        <begin position="433"/>
        <end position="442"/>
    </location>
</feature>
<dbReference type="InterPro" id="IPR027038">
    <property type="entry name" value="RanGap"/>
</dbReference>
<evidence type="ECO:0000256" key="1">
    <source>
        <dbReference type="ARBA" id="ARBA00022468"/>
    </source>
</evidence>
<keyword evidence="3" id="KW-0677">Repeat</keyword>
<sequence length="469" mass="51570">MHQYRARFLRSGAAKALAFVYYYVTPPLRPPLPLTNSEPLPDNHEVLHRPRLGDMATNTKLFSLEGKGLKLDTAADVEAHIKALREHDVEELRLQGNTLGVEACKVLGEVLETKKNLQVANLADIFTGRLLSEIPQALSSLLTALLTLPKLHTINLNDNAFGLNTQAPLVAFLSSHVPLQHLILNNNGLGPHAGILIADALSALHVKKEEARKAGKEVPLLETVICGRNRLENGSMAAWARAYSLHTGVKEIKMVQNGIRQEGISHLLTDGLRHAKGIEVLDLQDNTFTILGARALATVAPGWTEVQELGIGDSLLGAKGAILFANSLAKGQNKKLELLRLQYNDINPKGLEAFAKAAKDSLPALKKIELNGNKFSEEDLSLLKLRDLLEERKDRLGGDVAVEDDWGLDSLSDLEDDDDEDEEEEEEEEAEELSEKLRRDAEEAQEAPVTQKLDRDVDDLAKDLNKTSI</sequence>
<dbReference type="STRING" id="503106.A0A218YZW5"/>
<feature type="region of interest" description="Disordered" evidence="4">
    <location>
        <begin position="407"/>
        <end position="458"/>
    </location>
</feature>
<dbReference type="SUPFAM" id="SSF52047">
    <property type="entry name" value="RNI-like"/>
    <property type="match status" value="1"/>
</dbReference>
<dbReference type="GO" id="GO:0048471">
    <property type="term" value="C:perinuclear region of cytoplasm"/>
    <property type="evidence" value="ECO:0007669"/>
    <property type="project" value="TreeGrafter"/>
</dbReference>
<gene>
    <name evidence="5" type="ORF">B2J93_2556</name>
</gene>
<reference evidence="5 6" key="1">
    <citation type="submission" date="2017-04" db="EMBL/GenBank/DDBJ databases">
        <title>Draft genome sequence of Marssonina coronaria NL1: causal agent of apple blotch.</title>
        <authorList>
            <person name="Cheng Q."/>
        </authorList>
    </citation>
    <scope>NUCLEOTIDE SEQUENCE [LARGE SCALE GENOMIC DNA]</scope>
    <source>
        <strain evidence="5 6">NL1</strain>
    </source>
</reference>
<dbReference type="SMART" id="SM00368">
    <property type="entry name" value="LRR_RI"/>
    <property type="match status" value="8"/>
</dbReference>
<protein>
    <recommendedName>
        <fullName evidence="7">Ran GTPase activating protein</fullName>
    </recommendedName>
</protein>
<organism evidence="5 6">
    <name type="scientific">Diplocarpon coronariae</name>
    <dbReference type="NCBI Taxonomy" id="2795749"/>
    <lineage>
        <taxon>Eukaryota</taxon>
        <taxon>Fungi</taxon>
        <taxon>Dikarya</taxon>
        <taxon>Ascomycota</taxon>
        <taxon>Pezizomycotina</taxon>
        <taxon>Leotiomycetes</taxon>
        <taxon>Helotiales</taxon>
        <taxon>Drepanopezizaceae</taxon>
        <taxon>Diplocarpon</taxon>
    </lineage>
</organism>
<keyword evidence="2" id="KW-0433">Leucine-rich repeat</keyword>
<dbReference type="InterPro" id="IPR001611">
    <property type="entry name" value="Leu-rich_rpt"/>
</dbReference>
<name>A0A218YZW5_9HELO</name>
<proteinExistence type="predicted"/>
<dbReference type="AlphaFoldDB" id="A0A218YZW5"/>
<dbReference type="CDD" id="cd00116">
    <property type="entry name" value="LRR_RI"/>
    <property type="match status" value="1"/>
</dbReference>
<keyword evidence="6" id="KW-1185">Reference proteome</keyword>
<dbReference type="EMBL" id="MZNU01000302">
    <property type="protein sequence ID" value="OWP00863.1"/>
    <property type="molecule type" value="Genomic_DNA"/>
</dbReference>
<dbReference type="Proteomes" id="UP000242519">
    <property type="component" value="Unassembled WGS sequence"/>
</dbReference>
<evidence type="ECO:0000313" key="6">
    <source>
        <dbReference type="Proteomes" id="UP000242519"/>
    </source>
</evidence>
<feature type="compositionally biased region" description="Acidic residues" evidence="4">
    <location>
        <begin position="407"/>
        <end position="432"/>
    </location>
</feature>
<dbReference type="GO" id="GO:0005096">
    <property type="term" value="F:GTPase activator activity"/>
    <property type="evidence" value="ECO:0007669"/>
    <property type="project" value="UniProtKB-KW"/>
</dbReference>
<dbReference type="PANTHER" id="PTHR24113">
    <property type="entry name" value="RAN GTPASE-ACTIVATING PROTEIN 1"/>
    <property type="match status" value="1"/>
</dbReference>
<dbReference type="GO" id="GO:0005634">
    <property type="term" value="C:nucleus"/>
    <property type="evidence" value="ECO:0007669"/>
    <property type="project" value="TreeGrafter"/>
</dbReference>